<feature type="transmembrane region" description="Helical" evidence="1">
    <location>
        <begin position="88"/>
        <end position="109"/>
    </location>
</feature>
<sequence>MAQTPSPNGSSPRMRAAALLLATAAVALVFAALALVNPVLGGRTHAGTAWVGAGIFAIVLVLAWLRVRKGSIQHRAAAAAPAATGPKTAALVVIAVVLWLMAGLFWYFTAVGIDLQFGVDPLLFSVPLTIYPFLILGVRSLPQASTPVKDR</sequence>
<evidence type="ECO:0008006" key="4">
    <source>
        <dbReference type="Google" id="ProtNLM"/>
    </source>
</evidence>
<proteinExistence type="predicted"/>
<reference evidence="2 3" key="1">
    <citation type="submission" date="2021-03" db="EMBL/GenBank/DDBJ databases">
        <title>Sequencing the genomes of 1000 actinobacteria strains.</title>
        <authorList>
            <person name="Klenk H.-P."/>
        </authorList>
    </citation>
    <scope>NUCLEOTIDE SEQUENCE [LARGE SCALE GENOMIC DNA]</scope>
    <source>
        <strain evidence="2 3">DSM 16005</strain>
    </source>
</reference>
<feature type="transmembrane region" description="Helical" evidence="1">
    <location>
        <begin position="121"/>
        <end position="141"/>
    </location>
</feature>
<comment type="caution">
    <text evidence="2">The sequence shown here is derived from an EMBL/GenBank/DDBJ whole genome shotgun (WGS) entry which is preliminary data.</text>
</comment>
<keyword evidence="1" id="KW-0812">Transmembrane</keyword>
<evidence type="ECO:0000313" key="3">
    <source>
        <dbReference type="Proteomes" id="UP000711614"/>
    </source>
</evidence>
<keyword evidence="1" id="KW-0472">Membrane</keyword>
<accession>A0ABS4YX90</accession>
<protein>
    <recommendedName>
        <fullName evidence="4">Tripartite tricarboxylate transporter TctB family protein</fullName>
    </recommendedName>
</protein>
<evidence type="ECO:0000313" key="2">
    <source>
        <dbReference type="EMBL" id="MBP2413407.1"/>
    </source>
</evidence>
<name>A0ABS4YX90_9MICC</name>
<organism evidence="2 3">
    <name type="scientific">Arthrobacter stackebrandtii</name>
    <dbReference type="NCBI Taxonomy" id="272161"/>
    <lineage>
        <taxon>Bacteria</taxon>
        <taxon>Bacillati</taxon>
        <taxon>Actinomycetota</taxon>
        <taxon>Actinomycetes</taxon>
        <taxon>Micrococcales</taxon>
        <taxon>Micrococcaceae</taxon>
        <taxon>Arthrobacter</taxon>
    </lineage>
</organism>
<evidence type="ECO:0000256" key="1">
    <source>
        <dbReference type="SAM" id="Phobius"/>
    </source>
</evidence>
<dbReference type="RefSeq" id="WP_209680663.1">
    <property type="nucleotide sequence ID" value="NZ_JAGIOI010000001.1"/>
</dbReference>
<dbReference type="Proteomes" id="UP000711614">
    <property type="component" value="Unassembled WGS sequence"/>
</dbReference>
<keyword evidence="1" id="KW-1133">Transmembrane helix</keyword>
<dbReference type="EMBL" id="JAGIOI010000001">
    <property type="protein sequence ID" value="MBP2413407.1"/>
    <property type="molecule type" value="Genomic_DNA"/>
</dbReference>
<feature type="transmembrane region" description="Helical" evidence="1">
    <location>
        <begin position="47"/>
        <end position="67"/>
    </location>
</feature>
<gene>
    <name evidence="2" type="ORF">JOF48_002206</name>
</gene>
<keyword evidence="3" id="KW-1185">Reference proteome</keyword>